<comment type="caution">
    <text evidence="2">The sequence shown here is derived from an EMBL/GenBank/DDBJ whole genome shotgun (WGS) entry which is preliminary data.</text>
</comment>
<gene>
    <name evidence="2" type="ORF">RM544_06290</name>
</gene>
<proteinExistence type="predicted"/>
<dbReference type="RefSeq" id="WP_311360920.1">
    <property type="nucleotide sequence ID" value="NZ_JAVRIE010000002.1"/>
</dbReference>
<reference evidence="2 3" key="1">
    <citation type="submission" date="2023-09" db="EMBL/GenBank/DDBJ databases">
        <authorList>
            <person name="Rey-Velasco X."/>
        </authorList>
    </citation>
    <scope>NUCLEOTIDE SEQUENCE [LARGE SCALE GENOMIC DNA]</scope>
    <source>
        <strain evidence="2 3">W409</strain>
    </source>
</reference>
<evidence type="ECO:0000313" key="2">
    <source>
        <dbReference type="EMBL" id="MDT0582138.1"/>
    </source>
</evidence>
<accession>A0AAW8QY95</accession>
<keyword evidence="3" id="KW-1185">Reference proteome</keyword>
<keyword evidence="1" id="KW-0732">Signal</keyword>
<feature type="signal peptide" evidence="1">
    <location>
        <begin position="1"/>
        <end position="19"/>
    </location>
</feature>
<dbReference type="AlphaFoldDB" id="A0AAW8QY95"/>
<feature type="chain" id="PRO_5043544179" evidence="1">
    <location>
        <begin position="20"/>
        <end position="238"/>
    </location>
</feature>
<evidence type="ECO:0000256" key="1">
    <source>
        <dbReference type="SAM" id="SignalP"/>
    </source>
</evidence>
<name>A0AAW8QY95_9ALTE</name>
<organism evidence="2 3">
    <name type="scientific">Brumicola blandensis</name>
    <dbReference type="NCBI Taxonomy" id="3075611"/>
    <lineage>
        <taxon>Bacteria</taxon>
        <taxon>Pseudomonadati</taxon>
        <taxon>Pseudomonadota</taxon>
        <taxon>Gammaproteobacteria</taxon>
        <taxon>Alteromonadales</taxon>
        <taxon>Alteromonadaceae</taxon>
        <taxon>Brumicola</taxon>
    </lineage>
</organism>
<evidence type="ECO:0000313" key="3">
    <source>
        <dbReference type="Proteomes" id="UP001249020"/>
    </source>
</evidence>
<dbReference type="EMBL" id="JAVRIE010000002">
    <property type="protein sequence ID" value="MDT0582138.1"/>
    <property type="molecule type" value="Genomic_DNA"/>
</dbReference>
<sequence>MNLKTTLLLGALSAAPVLAQESEVDFMVELMKSNGTLVDSASCLGISADKFETAIRIVMPECLKKHGFDNEETMEFCMMEGLSQKTGVNKRKLDHCADESDRQVEMASQDEMETAMDAMRRSSESTLDLITLPIYPQSKVMMHMTTGIIMPTLEGKVQALPAATFESDDEPDKVLAFYQTKLPDYKVKKLVQGEILLMPTFPESFNLMEDYHFYMTTEHVMIRKHSGKTMIEIAYKPK</sequence>
<dbReference type="Proteomes" id="UP001249020">
    <property type="component" value="Unassembled WGS sequence"/>
</dbReference>
<protein>
    <submittedName>
        <fullName evidence="2">Uncharacterized protein</fullName>
    </submittedName>
</protein>